<reference evidence="1" key="1">
    <citation type="submission" date="2018-02" db="EMBL/GenBank/DDBJ databases">
        <title>Rhizophora mucronata_Transcriptome.</title>
        <authorList>
            <person name="Meera S.P."/>
            <person name="Sreeshan A."/>
            <person name="Augustine A."/>
        </authorList>
    </citation>
    <scope>NUCLEOTIDE SEQUENCE</scope>
    <source>
        <tissue evidence="1">Leaf</tissue>
    </source>
</reference>
<dbReference type="AlphaFoldDB" id="A0A2P2KNU5"/>
<sequence>MSHFWRQQQVDVGYVRARAEMRRRMLHYHQKRNDKKCNGKHFPST</sequence>
<protein>
    <submittedName>
        <fullName evidence="1">Nuclear pore complex protein GP210 isoform X2</fullName>
    </submittedName>
</protein>
<name>A0A2P2KNU5_RHIMU</name>
<organism evidence="1">
    <name type="scientific">Rhizophora mucronata</name>
    <name type="common">Asiatic mangrove</name>
    <dbReference type="NCBI Taxonomy" id="61149"/>
    <lineage>
        <taxon>Eukaryota</taxon>
        <taxon>Viridiplantae</taxon>
        <taxon>Streptophyta</taxon>
        <taxon>Embryophyta</taxon>
        <taxon>Tracheophyta</taxon>
        <taxon>Spermatophyta</taxon>
        <taxon>Magnoliopsida</taxon>
        <taxon>eudicotyledons</taxon>
        <taxon>Gunneridae</taxon>
        <taxon>Pentapetalae</taxon>
        <taxon>rosids</taxon>
        <taxon>fabids</taxon>
        <taxon>Malpighiales</taxon>
        <taxon>Rhizophoraceae</taxon>
        <taxon>Rhizophora</taxon>
    </lineage>
</organism>
<dbReference type="EMBL" id="GGEC01026917">
    <property type="protein sequence ID" value="MBX07401.1"/>
    <property type="molecule type" value="Transcribed_RNA"/>
</dbReference>
<evidence type="ECO:0000313" key="1">
    <source>
        <dbReference type="EMBL" id="MBX07401.1"/>
    </source>
</evidence>
<proteinExistence type="predicted"/>
<accession>A0A2P2KNU5</accession>